<protein>
    <submittedName>
        <fullName evidence="1">Uncharacterized protein</fullName>
    </submittedName>
</protein>
<accession>N1Q973</accession>
<dbReference type="VEuPathDB" id="FungiDB:MYCFIDRAFT_170883"/>
<reference evidence="1 2" key="1">
    <citation type="journal article" date="2012" name="PLoS Pathog.">
        <title>Diverse lifestyles and strategies of plant pathogenesis encoded in the genomes of eighteen Dothideomycetes fungi.</title>
        <authorList>
            <person name="Ohm R.A."/>
            <person name="Feau N."/>
            <person name="Henrissat B."/>
            <person name="Schoch C.L."/>
            <person name="Horwitz B.A."/>
            <person name="Barry K.W."/>
            <person name="Condon B.J."/>
            <person name="Copeland A.C."/>
            <person name="Dhillon B."/>
            <person name="Glaser F."/>
            <person name="Hesse C.N."/>
            <person name="Kosti I."/>
            <person name="LaButti K."/>
            <person name="Lindquist E.A."/>
            <person name="Lucas S."/>
            <person name="Salamov A.A."/>
            <person name="Bradshaw R.E."/>
            <person name="Ciuffetti L."/>
            <person name="Hamelin R.C."/>
            <person name="Kema G.H.J."/>
            <person name="Lawrence C."/>
            <person name="Scott J.A."/>
            <person name="Spatafora J.W."/>
            <person name="Turgeon B.G."/>
            <person name="de Wit P.J.G.M."/>
            <person name="Zhong S."/>
            <person name="Goodwin S.B."/>
            <person name="Grigoriev I.V."/>
        </authorList>
    </citation>
    <scope>NUCLEOTIDE SEQUENCE [LARGE SCALE GENOMIC DNA]</scope>
    <source>
        <strain evidence="1 2">CIRAD86</strain>
    </source>
</reference>
<name>N1Q973_PSEFD</name>
<evidence type="ECO:0000313" key="1">
    <source>
        <dbReference type="EMBL" id="EME89424.1"/>
    </source>
</evidence>
<dbReference type="HOGENOM" id="CLU_1152204_0_0_1"/>
<dbReference type="Proteomes" id="UP000016932">
    <property type="component" value="Unassembled WGS sequence"/>
</dbReference>
<sequence>MIYEIPFKTHRLHSVPGNQTCTLHVRLLILTTLYAGDCLGKDTLPEQRSAPKRAALNRLTTPVSQLQAMSSPICMADITPKVASPPTHRSIWLYHVSARKRADSLRNENRQDVRPHIPPWSFPCIKHIGVSQRPMLPPVVTIVTRVERSRVARTSLKWVIAFDPLKRQPDESSRELHMHSRYAKSVWRWNERLHQGLLPSLLLTSYDRWSEVTISITAPLGGLTSSDDMLSAQPIHIDEFP</sequence>
<gene>
    <name evidence="1" type="ORF">MYCFIDRAFT_170883</name>
</gene>
<dbReference type="RefSeq" id="XP_007922057.1">
    <property type="nucleotide sequence ID" value="XM_007923866.1"/>
</dbReference>
<dbReference type="AlphaFoldDB" id="N1Q973"/>
<proteinExistence type="predicted"/>
<organism evidence="1 2">
    <name type="scientific">Pseudocercospora fijiensis (strain CIRAD86)</name>
    <name type="common">Black leaf streak disease fungus</name>
    <name type="synonym">Mycosphaerella fijiensis</name>
    <dbReference type="NCBI Taxonomy" id="383855"/>
    <lineage>
        <taxon>Eukaryota</taxon>
        <taxon>Fungi</taxon>
        <taxon>Dikarya</taxon>
        <taxon>Ascomycota</taxon>
        <taxon>Pezizomycotina</taxon>
        <taxon>Dothideomycetes</taxon>
        <taxon>Dothideomycetidae</taxon>
        <taxon>Mycosphaerellales</taxon>
        <taxon>Mycosphaerellaceae</taxon>
        <taxon>Pseudocercospora</taxon>
    </lineage>
</organism>
<dbReference type="EMBL" id="KB446555">
    <property type="protein sequence ID" value="EME89424.1"/>
    <property type="molecule type" value="Genomic_DNA"/>
</dbReference>
<keyword evidence="2" id="KW-1185">Reference proteome</keyword>
<dbReference type="KEGG" id="pfj:MYCFIDRAFT_170883"/>
<dbReference type="GeneID" id="19332553"/>
<evidence type="ECO:0000313" key="2">
    <source>
        <dbReference type="Proteomes" id="UP000016932"/>
    </source>
</evidence>